<dbReference type="PANTHER" id="PTHR32305:SF15">
    <property type="entry name" value="PROTEIN RHSA-RELATED"/>
    <property type="match status" value="1"/>
</dbReference>
<evidence type="ECO:0000313" key="1">
    <source>
        <dbReference type="EMBL" id="MBD8528279.1"/>
    </source>
</evidence>
<proteinExistence type="predicted"/>
<dbReference type="Pfam" id="PF05593">
    <property type="entry name" value="RHS_repeat"/>
    <property type="match status" value="5"/>
</dbReference>
<dbReference type="InterPro" id="IPR050708">
    <property type="entry name" value="T6SS_VgrG/RHS"/>
</dbReference>
<name>A0AAW3ZTK7_9GAMM</name>
<dbReference type="InterPro" id="IPR006530">
    <property type="entry name" value="YD"/>
</dbReference>
<dbReference type="Gene3D" id="2.180.10.10">
    <property type="entry name" value="RHS repeat-associated core"/>
    <property type="match status" value="2"/>
</dbReference>
<sequence>MAESGVFVRLECGNQQQRSGHEDETAREVTAYRYDDAGNLTRITLPDGSYLAYRYNDAGRLTQIADALGNRIEYAYDALGNRTSEQTFDAANALRMTETRVYDDLGRLDALQRARDEEVTRFGYDGNDNETSMRSPLHALAATSSYDELQRLKSTTDASGASIAYSYDAQDNLRTVTDPRSLTTEYRYNGFDELTRLISPDTGTTNYQFDPAGNLIGQTDSRGQSSSYEYDEASRLRKVSYSDETLSFTYDEVAGGEGARGRLTSATTAAANGSGIPSTTLAFAYDEHGKIVERQQTVGASAALSTSHDYDANGKLQTTVLPSGVEVRYSYGSDGRLLRILVNGVEIVREIDYFPLGEPKSWAYGSNQRYTRSFDTDGRIREHSLGSATRTLAYDHNGRVESISDSGSAQSNWSFDYDDADRLIAADNAAAVGPTAGLSLDWSYDSTGNRTQQTKQVGAAAAEVIDFAIATSSNRLSAIGAASRSYDAAGNTTAWRAEAGDFVGQTLQSSYGGRNRLLAVDRVDVGGSTRIARYAYNAFGERVGKWSAAAQANTRPSEQYVYDQEGHLIGRYDGDGQLLFEQLWLADTPIAVIRPSGSTQGGQSIPANGSAPAVDVYFVHPDHLDTPRALVNPNNQIVWRWESAPFGETAANSNPTGLGNFDYTLRFPGQQYDRETGQHYNYFRDYEAGSGRYVQSDPIGLAGGSSIFSFVEAQPLARTDPWGLVSVPPRLPGGPTQGVLNCKKGNVPLSSRPAVPPNPSFPPKSPPAIASQHVEGQAAALLEPGETGALVINHEGGPCGYCQAGVPKLMKPGSKLWVSWPSGSGFFTSNGWFKL</sequence>
<keyword evidence="2" id="KW-1185">Reference proteome</keyword>
<dbReference type="NCBIfam" id="TIGR01643">
    <property type="entry name" value="YD_repeat_2x"/>
    <property type="match status" value="5"/>
</dbReference>
<dbReference type="AlphaFoldDB" id="A0AAW3ZTK7"/>
<protein>
    <recommendedName>
        <fullName evidence="3">RHS repeat-associated protein</fullName>
    </recommendedName>
</protein>
<dbReference type="EMBL" id="JACYTR010000112">
    <property type="protein sequence ID" value="MBD8528279.1"/>
    <property type="molecule type" value="Genomic_DNA"/>
</dbReference>
<dbReference type="InterPro" id="IPR022385">
    <property type="entry name" value="Rhs_assc_core"/>
</dbReference>
<dbReference type="PANTHER" id="PTHR32305">
    <property type="match status" value="1"/>
</dbReference>
<dbReference type="Proteomes" id="UP000613768">
    <property type="component" value="Unassembled WGS sequence"/>
</dbReference>
<dbReference type="NCBIfam" id="TIGR03696">
    <property type="entry name" value="Rhs_assc_core"/>
    <property type="match status" value="1"/>
</dbReference>
<reference evidence="1 2" key="1">
    <citation type="submission" date="2020-09" db="EMBL/GenBank/DDBJ databases">
        <title>Pseudoxanthomonas sp. CAU 1598 isolated from sand of Yaerae Beach.</title>
        <authorList>
            <person name="Kim W."/>
        </authorList>
    </citation>
    <scope>NUCLEOTIDE SEQUENCE [LARGE SCALE GENOMIC DNA]</scope>
    <source>
        <strain evidence="1 2">CAU 1598</strain>
    </source>
</reference>
<accession>A0AAW3ZTK7</accession>
<organism evidence="1 2">
    <name type="scientific">Pseudomarimonas arenosa</name>
    <dbReference type="NCBI Taxonomy" id="2774145"/>
    <lineage>
        <taxon>Bacteria</taxon>
        <taxon>Pseudomonadati</taxon>
        <taxon>Pseudomonadota</taxon>
        <taxon>Gammaproteobacteria</taxon>
        <taxon>Lysobacterales</taxon>
        <taxon>Lysobacteraceae</taxon>
        <taxon>Pseudomarimonas</taxon>
    </lineage>
</organism>
<evidence type="ECO:0008006" key="3">
    <source>
        <dbReference type="Google" id="ProtNLM"/>
    </source>
</evidence>
<dbReference type="PRINTS" id="PR00394">
    <property type="entry name" value="RHSPROTEIN"/>
</dbReference>
<comment type="caution">
    <text evidence="1">The sequence shown here is derived from an EMBL/GenBank/DDBJ whole genome shotgun (WGS) entry which is preliminary data.</text>
</comment>
<dbReference type="InterPro" id="IPR031325">
    <property type="entry name" value="RHS_repeat"/>
</dbReference>
<gene>
    <name evidence="1" type="ORF">IFO71_21245</name>
</gene>
<evidence type="ECO:0000313" key="2">
    <source>
        <dbReference type="Proteomes" id="UP000613768"/>
    </source>
</evidence>